<comment type="caution">
    <text evidence="1">The sequence shown here is derived from an EMBL/GenBank/DDBJ whole genome shotgun (WGS) entry which is preliminary data.</text>
</comment>
<name>A0ACB8DU99_DERSI</name>
<reference evidence="1" key="1">
    <citation type="submission" date="2020-05" db="EMBL/GenBank/DDBJ databases">
        <title>Large-scale comparative analyses of tick genomes elucidate their genetic diversity and vector capacities.</title>
        <authorList>
            <person name="Jia N."/>
            <person name="Wang J."/>
            <person name="Shi W."/>
            <person name="Du L."/>
            <person name="Sun Y."/>
            <person name="Zhan W."/>
            <person name="Jiang J."/>
            <person name="Wang Q."/>
            <person name="Zhang B."/>
            <person name="Ji P."/>
            <person name="Sakyi L.B."/>
            <person name="Cui X."/>
            <person name="Yuan T."/>
            <person name="Jiang B."/>
            <person name="Yang W."/>
            <person name="Lam T.T.-Y."/>
            <person name="Chang Q."/>
            <person name="Ding S."/>
            <person name="Wang X."/>
            <person name="Zhu J."/>
            <person name="Ruan X."/>
            <person name="Zhao L."/>
            <person name="Wei J."/>
            <person name="Que T."/>
            <person name="Du C."/>
            <person name="Cheng J."/>
            <person name="Dai P."/>
            <person name="Han X."/>
            <person name="Huang E."/>
            <person name="Gao Y."/>
            <person name="Liu J."/>
            <person name="Shao H."/>
            <person name="Ye R."/>
            <person name="Li L."/>
            <person name="Wei W."/>
            <person name="Wang X."/>
            <person name="Wang C."/>
            <person name="Yang T."/>
            <person name="Huo Q."/>
            <person name="Li W."/>
            <person name="Guo W."/>
            <person name="Chen H."/>
            <person name="Zhou L."/>
            <person name="Ni X."/>
            <person name="Tian J."/>
            <person name="Zhou Y."/>
            <person name="Sheng Y."/>
            <person name="Liu T."/>
            <person name="Pan Y."/>
            <person name="Xia L."/>
            <person name="Li J."/>
            <person name="Zhao F."/>
            <person name="Cao W."/>
        </authorList>
    </citation>
    <scope>NUCLEOTIDE SEQUENCE</scope>
    <source>
        <strain evidence="1">Dsil-2018</strain>
    </source>
</reference>
<protein>
    <submittedName>
        <fullName evidence="1">Uncharacterized protein</fullName>
    </submittedName>
</protein>
<organism evidence="1 2">
    <name type="scientific">Dermacentor silvarum</name>
    <name type="common">Tick</name>
    <dbReference type="NCBI Taxonomy" id="543639"/>
    <lineage>
        <taxon>Eukaryota</taxon>
        <taxon>Metazoa</taxon>
        <taxon>Ecdysozoa</taxon>
        <taxon>Arthropoda</taxon>
        <taxon>Chelicerata</taxon>
        <taxon>Arachnida</taxon>
        <taxon>Acari</taxon>
        <taxon>Parasitiformes</taxon>
        <taxon>Ixodida</taxon>
        <taxon>Ixodoidea</taxon>
        <taxon>Ixodidae</taxon>
        <taxon>Rhipicephalinae</taxon>
        <taxon>Dermacentor</taxon>
    </lineage>
</organism>
<evidence type="ECO:0000313" key="1">
    <source>
        <dbReference type="EMBL" id="KAH7977963.1"/>
    </source>
</evidence>
<keyword evidence="2" id="KW-1185">Reference proteome</keyword>
<dbReference type="EMBL" id="CM023470">
    <property type="protein sequence ID" value="KAH7977963.1"/>
    <property type="molecule type" value="Genomic_DNA"/>
</dbReference>
<gene>
    <name evidence="1" type="ORF">HPB49_004097</name>
</gene>
<evidence type="ECO:0000313" key="2">
    <source>
        <dbReference type="Proteomes" id="UP000821865"/>
    </source>
</evidence>
<sequence>MPDDHFRRHFPLSKETVRLLREELAGELEAERATGLSVERKQASVGSEETIRRVSQSTGSECVRRVAEAVVNAGICDADMRILTVYPMRPGSDHDSFVWRTRWLRRRFQAGRIASPGVYFIEQYSVHHFYFNEGDSGYPFDPWLLSPVPGHPPMQTAEGKYNTAHATLRSIVERCIGLLMSRFRCLQRYRTLLYEPERAANIVAACAVLHTQPSAV</sequence>
<dbReference type="Proteomes" id="UP000821865">
    <property type="component" value="Chromosome 1"/>
</dbReference>
<accession>A0ACB8DU99</accession>
<proteinExistence type="predicted"/>